<dbReference type="Proteomes" id="UP000006329">
    <property type="component" value="Unassembled WGS sequence"/>
</dbReference>
<feature type="compositionally biased region" description="Basic and acidic residues" evidence="1">
    <location>
        <begin position="17"/>
        <end position="37"/>
    </location>
</feature>
<dbReference type="AlphaFoldDB" id="A0A0E2BE22"/>
<keyword evidence="3" id="KW-1185">Reference proteome</keyword>
<evidence type="ECO:0000256" key="1">
    <source>
        <dbReference type="SAM" id="MobiDB-lite"/>
    </source>
</evidence>
<protein>
    <submittedName>
        <fullName evidence="2">Uncharacterized protein</fullName>
    </submittedName>
</protein>
<organism evidence="2 3">
    <name type="scientific">Leptospira santarosai str. MOR084</name>
    <dbReference type="NCBI Taxonomy" id="1049984"/>
    <lineage>
        <taxon>Bacteria</taxon>
        <taxon>Pseudomonadati</taxon>
        <taxon>Spirochaetota</taxon>
        <taxon>Spirochaetia</taxon>
        <taxon>Leptospirales</taxon>
        <taxon>Leptospiraceae</taxon>
        <taxon>Leptospira</taxon>
    </lineage>
</organism>
<gene>
    <name evidence="2" type="ORF">LEP1GSC179_2336</name>
</gene>
<dbReference type="EMBL" id="AHON02000049">
    <property type="protein sequence ID" value="EKO33608.1"/>
    <property type="molecule type" value="Genomic_DNA"/>
</dbReference>
<sequence length="78" mass="8917">MLYSKDLLEADSSSFSAKKEKSFKNTDGISEHDSDDRTKRYREEFISLSIHKCASKTARETSAQIISDRIEYCSPTTM</sequence>
<reference evidence="2" key="1">
    <citation type="submission" date="2012-10" db="EMBL/GenBank/DDBJ databases">
        <authorList>
            <person name="Harkins D.M."/>
            <person name="Durkin A.S."/>
            <person name="Brinkac L.M."/>
            <person name="Haft D.H."/>
            <person name="Selengut J.D."/>
            <person name="Sanka R."/>
            <person name="DePew J."/>
            <person name="Purushe J."/>
            <person name="Matthias M.A."/>
            <person name="Vinetz J.M."/>
            <person name="Sutton G.G."/>
            <person name="Nierman W.C."/>
            <person name="Fouts D.E."/>
        </authorList>
    </citation>
    <scope>NUCLEOTIDE SEQUENCE [LARGE SCALE GENOMIC DNA]</scope>
    <source>
        <strain evidence="2">MOR084</strain>
    </source>
</reference>
<evidence type="ECO:0000313" key="3">
    <source>
        <dbReference type="Proteomes" id="UP000006329"/>
    </source>
</evidence>
<proteinExistence type="predicted"/>
<accession>A0A0E2BE22</accession>
<feature type="region of interest" description="Disordered" evidence="1">
    <location>
        <begin position="13"/>
        <end position="37"/>
    </location>
</feature>
<evidence type="ECO:0000313" key="2">
    <source>
        <dbReference type="EMBL" id="EKO33608.1"/>
    </source>
</evidence>
<comment type="caution">
    <text evidence="2">The sequence shown here is derived from an EMBL/GenBank/DDBJ whole genome shotgun (WGS) entry which is preliminary data.</text>
</comment>
<name>A0A0E2BE22_9LEPT</name>